<dbReference type="GO" id="GO:0000287">
    <property type="term" value="F:magnesium ion binding"/>
    <property type="evidence" value="ECO:0007669"/>
    <property type="project" value="UniProtKB-UniRule"/>
</dbReference>
<evidence type="ECO:0000259" key="9">
    <source>
        <dbReference type="Pfam" id="PF01850"/>
    </source>
</evidence>
<dbReference type="InterPro" id="IPR002716">
    <property type="entry name" value="PIN_dom"/>
</dbReference>
<dbReference type="EC" id="3.1.-.-" evidence="8"/>
<keyword evidence="2 8" id="KW-1277">Toxin-antitoxin system</keyword>
<evidence type="ECO:0000256" key="5">
    <source>
        <dbReference type="ARBA" id="ARBA00022801"/>
    </source>
</evidence>
<evidence type="ECO:0000256" key="3">
    <source>
        <dbReference type="ARBA" id="ARBA00022722"/>
    </source>
</evidence>
<keyword evidence="5 8" id="KW-0378">Hydrolase</keyword>
<evidence type="ECO:0000256" key="8">
    <source>
        <dbReference type="HAMAP-Rule" id="MF_00265"/>
    </source>
</evidence>
<keyword evidence="4 8" id="KW-0479">Metal-binding</keyword>
<accession>A0A1B9C210</accession>
<dbReference type="Gene3D" id="3.40.50.1010">
    <property type="entry name" value="5'-nuclease"/>
    <property type="match status" value="1"/>
</dbReference>
<dbReference type="GO" id="GO:0090729">
    <property type="term" value="F:toxin activity"/>
    <property type="evidence" value="ECO:0007669"/>
    <property type="project" value="UniProtKB-KW"/>
</dbReference>
<protein>
    <recommendedName>
        <fullName evidence="8">Ribonuclease VapC</fullName>
        <shortName evidence="8">RNase VapC</shortName>
        <ecNumber evidence="8">3.1.-.-</ecNumber>
    </recommendedName>
    <alternativeName>
        <fullName evidence="8">Toxin VapC</fullName>
    </alternativeName>
</protein>
<evidence type="ECO:0000313" key="10">
    <source>
        <dbReference type="EMBL" id="OCB04016.1"/>
    </source>
</evidence>
<dbReference type="PANTHER" id="PTHR33653">
    <property type="entry name" value="RIBONUCLEASE VAPC2"/>
    <property type="match status" value="1"/>
</dbReference>
<keyword evidence="3 8" id="KW-0540">Nuclease</keyword>
<proteinExistence type="inferred from homology"/>
<feature type="domain" description="PIN" evidence="9">
    <location>
        <begin position="5"/>
        <end position="122"/>
    </location>
</feature>
<name>A0A1B9C210_9PROT</name>
<dbReference type="PANTHER" id="PTHR33653:SF1">
    <property type="entry name" value="RIBONUCLEASE VAPC2"/>
    <property type="match status" value="1"/>
</dbReference>
<dbReference type="SUPFAM" id="SSF88723">
    <property type="entry name" value="PIN domain-like"/>
    <property type="match status" value="1"/>
</dbReference>
<keyword evidence="6 8" id="KW-0460">Magnesium</keyword>
<dbReference type="Pfam" id="PF01850">
    <property type="entry name" value="PIN"/>
    <property type="match status" value="1"/>
</dbReference>
<dbReference type="GO" id="GO:0004540">
    <property type="term" value="F:RNA nuclease activity"/>
    <property type="evidence" value="ECO:0007669"/>
    <property type="project" value="InterPro"/>
</dbReference>
<evidence type="ECO:0000256" key="2">
    <source>
        <dbReference type="ARBA" id="ARBA00022649"/>
    </source>
</evidence>
<dbReference type="RefSeq" id="WP_065412435.1">
    <property type="nucleotide sequence ID" value="NZ_MASQ01000011.1"/>
</dbReference>
<dbReference type="AlphaFoldDB" id="A0A1B9C210"/>
<dbReference type="InterPro" id="IPR029060">
    <property type="entry name" value="PIN-like_dom_sf"/>
</dbReference>
<dbReference type="InterPro" id="IPR022907">
    <property type="entry name" value="VapC_family"/>
</dbReference>
<dbReference type="Proteomes" id="UP000093129">
    <property type="component" value="Unassembled WGS sequence"/>
</dbReference>
<feature type="binding site" evidence="8">
    <location>
        <position position="104"/>
    </location>
    <ligand>
        <name>Mg(2+)</name>
        <dbReference type="ChEBI" id="CHEBI:18420"/>
    </ligand>
</feature>
<comment type="caution">
    <text evidence="10">The sequence shown here is derived from an EMBL/GenBank/DDBJ whole genome shotgun (WGS) entry which is preliminary data.</text>
</comment>
<evidence type="ECO:0000256" key="1">
    <source>
        <dbReference type="ARBA" id="ARBA00001946"/>
    </source>
</evidence>
<dbReference type="CDD" id="cd18747">
    <property type="entry name" value="PIN_VapC4-5_FitB-like"/>
    <property type="match status" value="1"/>
</dbReference>
<gene>
    <name evidence="8" type="primary">vapC</name>
    <name evidence="10" type="ORF">BBC27_05180</name>
</gene>
<feature type="binding site" evidence="8">
    <location>
        <position position="8"/>
    </location>
    <ligand>
        <name>Mg(2+)</name>
        <dbReference type="ChEBI" id="CHEBI:18420"/>
    </ligand>
</feature>
<dbReference type="InterPro" id="IPR050556">
    <property type="entry name" value="Type_II_TA_system_RNase"/>
</dbReference>
<dbReference type="EMBL" id="MASQ01000011">
    <property type="protein sequence ID" value="OCB04016.1"/>
    <property type="molecule type" value="Genomic_DNA"/>
</dbReference>
<organism evidence="10 11">
    <name type="scientific">Acidithiobacillus ferrivorans</name>
    <dbReference type="NCBI Taxonomy" id="160808"/>
    <lineage>
        <taxon>Bacteria</taxon>
        <taxon>Pseudomonadati</taxon>
        <taxon>Pseudomonadota</taxon>
        <taxon>Acidithiobacillia</taxon>
        <taxon>Acidithiobacillales</taxon>
        <taxon>Acidithiobacillaceae</taxon>
        <taxon>Acidithiobacillus</taxon>
    </lineage>
</organism>
<evidence type="ECO:0000256" key="7">
    <source>
        <dbReference type="ARBA" id="ARBA00038093"/>
    </source>
</evidence>
<comment type="similarity">
    <text evidence="7 8">Belongs to the PINc/VapC protein family.</text>
</comment>
<reference evidence="10 11" key="1">
    <citation type="submission" date="2016-07" db="EMBL/GenBank/DDBJ databases">
        <title>Draft genome of a psychrotolerant acidophile Acidithiobacillus ferrivorans strain YL15.</title>
        <authorList>
            <person name="Peng T."/>
            <person name="Ma L."/>
            <person name="Nan M."/>
            <person name="An N."/>
            <person name="Wang M."/>
            <person name="Qiu G."/>
            <person name="Zeng W."/>
        </authorList>
    </citation>
    <scope>NUCLEOTIDE SEQUENCE [LARGE SCALE GENOMIC DNA]</scope>
    <source>
        <strain evidence="10 11">YL15</strain>
    </source>
</reference>
<evidence type="ECO:0000313" key="11">
    <source>
        <dbReference type="Proteomes" id="UP000093129"/>
    </source>
</evidence>
<comment type="cofactor">
    <cofactor evidence="1 8">
        <name>Mg(2+)</name>
        <dbReference type="ChEBI" id="CHEBI:18420"/>
    </cofactor>
</comment>
<keyword evidence="8" id="KW-0800">Toxin</keyword>
<evidence type="ECO:0000256" key="4">
    <source>
        <dbReference type="ARBA" id="ARBA00022723"/>
    </source>
</evidence>
<comment type="function">
    <text evidence="8">Toxic component of a toxin-antitoxin (TA) system. An RNase.</text>
</comment>
<sequence length="141" mass="15878">MAIKYLLDTNVLSEPLKQNPQMTVLERIRTHSAEIATASVVWHELWYGMHRIAPSRKKDAIQEYLLRLEASSMSVLPYDEVAAAKHGAERSRLEQMGKTPAFADGQIAAIAQVHGLVLATRNVQDFSLFCDLPLENWWTCG</sequence>
<evidence type="ECO:0000256" key="6">
    <source>
        <dbReference type="ARBA" id="ARBA00022842"/>
    </source>
</evidence>
<dbReference type="HAMAP" id="MF_00265">
    <property type="entry name" value="VapC_Nob1"/>
    <property type="match status" value="1"/>
</dbReference>
<dbReference type="GO" id="GO:0016787">
    <property type="term" value="F:hydrolase activity"/>
    <property type="evidence" value="ECO:0007669"/>
    <property type="project" value="UniProtKB-KW"/>
</dbReference>